<keyword evidence="4 5" id="KW-0472">Membrane</keyword>
<feature type="transmembrane region" description="Helical" evidence="5">
    <location>
        <begin position="203"/>
        <end position="227"/>
    </location>
</feature>
<evidence type="ECO:0000256" key="1">
    <source>
        <dbReference type="ARBA" id="ARBA00004141"/>
    </source>
</evidence>
<feature type="transmembrane region" description="Helical" evidence="5">
    <location>
        <begin position="156"/>
        <end position="178"/>
    </location>
</feature>
<feature type="domain" description="O-antigen ligase-related" evidence="6">
    <location>
        <begin position="239"/>
        <end position="379"/>
    </location>
</feature>
<sequence length="448" mass="52451">MSKILFIMFVFLAYIFMLFMFKNRVSNKIGIVLILITISVNLDYKFFINSIEYVYIHLFSSVMLMIVLALIGYSMLLRTKRGYLPGANNRNRSYFYTMGFVYTFIIALIILQYNTLEIYDIDLFVHHLLIFLTTLFLLVWFYLTSKNSNNKQGNEIIFKSILVFSIVNSLLSVMQYMFNKSFLLSNPNASINYTEGVKVVKRVWGVVGASNGAGNLGTILFAVLLYYLYKNRNLITLTAFILNFIFILLTLTRIAYLAVGVEFLIFIFFTYFKDLNYKKLFTRIMLIISCMILFCIFIYVLYDSVYEILILDRGATQSNRFVQFDKVIEIAMAHLSLGVGAGQYIYNAYMYYGFQDIVVHSQFLNVLVEQGIFSLIAYLFVYIYMFIILIKKFKEDVWFPIILFTGNFITSNFNPNQYYNVCIFIFMFLTFGLIFYENNFNSKKKVGI</sequence>
<evidence type="ECO:0000256" key="5">
    <source>
        <dbReference type="SAM" id="Phobius"/>
    </source>
</evidence>
<dbReference type="Proteomes" id="UP000220969">
    <property type="component" value="Unassembled WGS sequence"/>
</dbReference>
<name>A0AB73QYN4_9BACI</name>
<protein>
    <recommendedName>
        <fullName evidence="6">O-antigen ligase-related domain-containing protein</fullName>
    </recommendedName>
</protein>
<dbReference type="RefSeq" id="WP_098164368.1">
    <property type="nucleotide sequence ID" value="NZ_JBCMKJ010000002.1"/>
</dbReference>
<dbReference type="InterPro" id="IPR051533">
    <property type="entry name" value="WaaL-like"/>
</dbReference>
<dbReference type="AlphaFoldDB" id="A0AB73QYN4"/>
<gene>
    <name evidence="7" type="ORF">CN678_09110</name>
</gene>
<evidence type="ECO:0000256" key="2">
    <source>
        <dbReference type="ARBA" id="ARBA00022692"/>
    </source>
</evidence>
<dbReference type="Pfam" id="PF04932">
    <property type="entry name" value="Wzy_C"/>
    <property type="match status" value="1"/>
</dbReference>
<dbReference type="InterPro" id="IPR007016">
    <property type="entry name" value="O-antigen_ligase-rel_domated"/>
</dbReference>
<evidence type="ECO:0000256" key="4">
    <source>
        <dbReference type="ARBA" id="ARBA00023136"/>
    </source>
</evidence>
<feature type="transmembrane region" description="Helical" evidence="5">
    <location>
        <begin position="29"/>
        <end position="48"/>
    </location>
</feature>
<feature type="transmembrane region" description="Helical" evidence="5">
    <location>
        <begin position="284"/>
        <end position="302"/>
    </location>
</feature>
<dbReference type="EMBL" id="NUEH01000018">
    <property type="protein sequence ID" value="PEI87194.1"/>
    <property type="molecule type" value="Genomic_DNA"/>
</dbReference>
<dbReference type="PANTHER" id="PTHR37422:SF23">
    <property type="entry name" value="TEICHURONIC ACID BIOSYNTHESIS PROTEIN TUAE"/>
    <property type="match status" value="1"/>
</dbReference>
<evidence type="ECO:0000259" key="6">
    <source>
        <dbReference type="Pfam" id="PF04932"/>
    </source>
</evidence>
<keyword evidence="2 5" id="KW-0812">Transmembrane</keyword>
<feature type="transmembrane region" description="Helical" evidence="5">
    <location>
        <begin position="125"/>
        <end position="144"/>
    </location>
</feature>
<comment type="subcellular location">
    <subcellularLocation>
        <location evidence="1">Membrane</location>
        <topology evidence="1">Multi-pass membrane protein</topology>
    </subcellularLocation>
</comment>
<evidence type="ECO:0000256" key="3">
    <source>
        <dbReference type="ARBA" id="ARBA00022989"/>
    </source>
</evidence>
<accession>A0AB73QYN4</accession>
<feature type="transmembrane region" description="Helical" evidence="5">
    <location>
        <begin position="418"/>
        <end position="436"/>
    </location>
</feature>
<feature type="transmembrane region" description="Helical" evidence="5">
    <location>
        <begin position="54"/>
        <end position="73"/>
    </location>
</feature>
<feature type="transmembrane region" description="Helical" evidence="5">
    <location>
        <begin position="371"/>
        <end position="390"/>
    </location>
</feature>
<dbReference type="GO" id="GO:0016020">
    <property type="term" value="C:membrane"/>
    <property type="evidence" value="ECO:0007669"/>
    <property type="project" value="UniProtKB-SubCell"/>
</dbReference>
<proteinExistence type="predicted"/>
<feature type="transmembrane region" description="Helical" evidence="5">
    <location>
        <begin position="255"/>
        <end position="272"/>
    </location>
</feature>
<comment type="caution">
    <text evidence="7">The sequence shown here is derived from an EMBL/GenBank/DDBJ whole genome shotgun (WGS) entry which is preliminary data.</text>
</comment>
<feature type="transmembrane region" description="Helical" evidence="5">
    <location>
        <begin position="6"/>
        <end position="22"/>
    </location>
</feature>
<evidence type="ECO:0000313" key="7">
    <source>
        <dbReference type="EMBL" id="PEI87194.1"/>
    </source>
</evidence>
<feature type="transmembrane region" description="Helical" evidence="5">
    <location>
        <begin position="94"/>
        <end position="113"/>
    </location>
</feature>
<keyword evidence="3 5" id="KW-1133">Transmembrane helix</keyword>
<reference evidence="7" key="1">
    <citation type="submission" date="2017-09" db="EMBL/GenBank/DDBJ databases">
        <title>Large-scale bioinformatics analysis of Bacillus genomes uncovers conserved roles of natural products in bacterial physiology.</title>
        <authorList>
            <consortium name="Agbiome Team Llc"/>
            <person name="Bleich R.M."/>
            <person name="Kirk G.J."/>
            <person name="Santa Maria K.C."/>
            <person name="Allen S.E."/>
            <person name="Farag S."/>
            <person name="Shank E.A."/>
            <person name="Bowers A."/>
        </authorList>
    </citation>
    <scope>NUCLEOTIDE SEQUENCE</scope>
    <source>
        <strain evidence="7">AFS005430</strain>
    </source>
</reference>
<organism evidence="7">
    <name type="scientific">Bacillus toyonensis</name>
    <dbReference type="NCBI Taxonomy" id="155322"/>
    <lineage>
        <taxon>Bacteria</taxon>
        <taxon>Bacillati</taxon>
        <taxon>Bacillota</taxon>
        <taxon>Bacilli</taxon>
        <taxon>Bacillales</taxon>
        <taxon>Bacillaceae</taxon>
        <taxon>Bacillus</taxon>
        <taxon>Bacillus cereus group</taxon>
    </lineage>
</organism>
<dbReference type="PANTHER" id="PTHR37422">
    <property type="entry name" value="TEICHURONIC ACID BIOSYNTHESIS PROTEIN TUAE"/>
    <property type="match status" value="1"/>
</dbReference>